<reference evidence="10 11" key="1">
    <citation type="submission" date="2017-03" db="EMBL/GenBank/DDBJ databases">
        <title>Whole genome sequence of Micromonospora wenchangensis, isolated from mangrove soil.</title>
        <authorList>
            <person name="Yang H."/>
        </authorList>
    </citation>
    <scope>NUCLEOTIDE SEQUENCE [LARGE SCALE GENOMIC DNA]</scope>
    <source>
        <strain evidence="10 11">CCTCC AA 2012002</strain>
    </source>
</reference>
<evidence type="ECO:0000256" key="3">
    <source>
        <dbReference type="ARBA" id="ARBA00023015"/>
    </source>
</evidence>
<accession>A0A2D0AXA6</accession>
<dbReference type="RefSeq" id="WP_088642493.1">
    <property type="nucleotide sequence ID" value="NZ_MZMV01000005.1"/>
</dbReference>
<evidence type="ECO:0000256" key="4">
    <source>
        <dbReference type="ARBA" id="ARBA00023125"/>
    </source>
</evidence>
<dbReference type="PANTHER" id="PTHR48111">
    <property type="entry name" value="REGULATOR OF RPOS"/>
    <property type="match status" value="1"/>
</dbReference>
<keyword evidence="3" id="KW-0805">Transcription regulation</keyword>
<feature type="DNA-binding region" description="OmpR/PhoB-type" evidence="7">
    <location>
        <begin position="153"/>
        <end position="250"/>
    </location>
</feature>
<dbReference type="InterPro" id="IPR011006">
    <property type="entry name" value="CheY-like_superfamily"/>
</dbReference>
<dbReference type="PROSITE" id="PS51755">
    <property type="entry name" value="OMPR_PHOB"/>
    <property type="match status" value="1"/>
</dbReference>
<dbReference type="FunFam" id="1.10.10.10:FF:000005">
    <property type="entry name" value="Two-component system response regulator"/>
    <property type="match status" value="1"/>
</dbReference>
<evidence type="ECO:0000259" key="9">
    <source>
        <dbReference type="PROSITE" id="PS51755"/>
    </source>
</evidence>
<dbReference type="InterPro" id="IPR001867">
    <property type="entry name" value="OmpR/PhoB-type_DNA-bd"/>
</dbReference>
<dbReference type="SMART" id="SM00448">
    <property type="entry name" value="REC"/>
    <property type="match status" value="1"/>
</dbReference>
<evidence type="ECO:0000256" key="5">
    <source>
        <dbReference type="ARBA" id="ARBA00023163"/>
    </source>
</evidence>
<evidence type="ECO:0000313" key="11">
    <source>
        <dbReference type="Proteomes" id="UP000197174"/>
    </source>
</evidence>
<dbReference type="GO" id="GO:0000976">
    <property type="term" value="F:transcription cis-regulatory region binding"/>
    <property type="evidence" value="ECO:0007669"/>
    <property type="project" value="TreeGrafter"/>
</dbReference>
<keyword evidence="1 6" id="KW-0597">Phosphoprotein</keyword>
<dbReference type="Gene3D" id="3.40.50.2300">
    <property type="match status" value="1"/>
</dbReference>
<organism evidence="10 11">
    <name type="scientific">Micromonospora wenchangensis</name>
    <dbReference type="NCBI Taxonomy" id="1185415"/>
    <lineage>
        <taxon>Bacteria</taxon>
        <taxon>Bacillati</taxon>
        <taxon>Actinomycetota</taxon>
        <taxon>Actinomycetes</taxon>
        <taxon>Micromonosporales</taxon>
        <taxon>Micromonosporaceae</taxon>
        <taxon>Micromonospora</taxon>
    </lineage>
</organism>
<evidence type="ECO:0000256" key="6">
    <source>
        <dbReference type="PROSITE-ProRule" id="PRU00169"/>
    </source>
</evidence>
<dbReference type="GO" id="GO:0000156">
    <property type="term" value="F:phosphorelay response regulator activity"/>
    <property type="evidence" value="ECO:0007669"/>
    <property type="project" value="TreeGrafter"/>
</dbReference>
<keyword evidence="4 7" id="KW-0238">DNA-binding</keyword>
<comment type="caution">
    <text evidence="10">The sequence shown here is derived from an EMBL/GenBank/DDBJ whole genome shotgun (WGS) entry which is preliminary data.</text>
</comment>
<dbReference type="InterPro" id="IPR001789">
    <property type="entry name" value="Sig_transdc_resp-reg_receiver"/>
</dbReference>
<evidence type="ECO:0000256" key="7">
    <source>
        <dbReference type="PROSITE-ProRule" id="PRU01091"/>
    </source>
</evidence>
<feature type="domain" description="OmpR/PhoB-type" evidence="9">
    <location>
        <begin position="153"/>
        <end position="250"/>
    </location>
</feature>
<keyword evidence="2" id="KW-0902">Two-component regulatory system</keyword>
<dbReference type="GO" id="GO:0032993">
    <property type="term" value="C:protein-DNA complex"/>
    <property type="evidence" value="ECO:0007669"/>
    <property type="project" value="TreeGrafter"/>
</dbReference>
<gene>
    <name evidence="10" type="ORF">B5D80_04615</name>
</gene>
<feature type="domain" description="Response regulatory" evidence="8">
    <location>
        <begin position="29"/>
        <end position="143"/>
    </location>
</feature>
<dbReference type="SMART" id="SM00862">
    <property type="entry name" value="Trans_reg_C"/>
    <property type="match status" value="1"/>
</dbReference>
<dbReference type="OrthoDB" id="9802426at2"/>
<dbReference type="PANTHER" id="PTHR48111:SF28">
    <property type="entry name" value="TRANSCRIPTIONAL REGULATORY PROTEIN TCRX-RELATED"/>
    <property type="match status" value="1"/>
</dbReference>
<evidence type="ECO:0000313" key="10">
    <source>
        <dbReference type="EMBL" id="OWV11572.1"/>
    </source>
</evidence>
<sequence length="253" mass="27462">MTTPNPAGRGRSGGLRPRAAGLVALRPARVLVVEDEAAIAEVLIAMLSFAGFTVRAAASCAEARVLAREFMPELAVLDVMLPDGSGLDLCLELRARDEQLSVLLLTARDGIEDKVTGLALGADDYVTKPFSTAEVVARLNVLLRRTVPAAQPATCLRVGDLELDERTHRVVRAGRSITLSPTEFRLLEYFMRHVELVLSRRQILREVWGYDGGDTSVVEKFISQLRGKIDADGVTPLLHTVRGFGYAMRGPAA</sequence>
<dbReference type="SUPFAM" id="SSF52172">
    <property type="entry name" value="CheY-like"/>
    <property type="match status" value="1"/>
</dbReference>
<name>A0A2D0AXA6_9ACTN</name>
<dbReference type="Pfam" id="PF00486">
    <property type="entry name" value="Trans_reg_C"/>
    <property type="match status" value="1"/>
</dbReference>
<evidence type="ECO:0000259" key="8">
    <source>
        <dbReference type="PROSITE" id="PS50110"/>
    </source>
</evidence>
<keyword evidence="5" id="KW-0804">Transcription</keyword>
<dbReference type="Gene3D" id="1.10.10.10">
    <property type="entry name" value="Winged helix-like DNA-binding domain superfamily/Winged helix DNA-binding domain"/>
    <property type="match status" value="1"/>
</dbReference>
<dbReference type="GO" id="GO:0006355">
    <property type="term" value="P:regulation of DNA-templated transcription"/>
    <property type="evidence" value="ECO:0007669"/>
    <property type="project" value="InterPro"/>
</dbReference>
<dbReference type="PROSITE" id="PS50110">
    <property type="entry name" value="RESPONSE_REGULATORY"/>
    <property type="match status" value="1"/>
</dbReference>
<evidence type="ECO:0000256" key="1">
    <source>
        <dbReference type="ARBA" id="ARBA00022553"/>
    </source>
</evidence>
<dbReference type="AlphaFoldDB" id="A0A2D0AXA6"/>
<dbReference type="InterPro" id="IPR036388">
    <property type="entry name" value="WH-like_DNA-bd_sf"/>
</dbReference>
<proteinExistence type="predicted"/>
<dbReference type="Gene3D" id="6.10.250.690">
    <property type="match status" value="1"/>
</dbReference>
<dbReference type="GO" id="GO:0005829">
    <property type="term" value="C:cytosol"/>
    <property type="evidence" value="ECO:0007669"/>
    <property type="project" value="TreeGrafter"/>
</dbReference>
<dbReference type="Proteomes" id="UP000197174">
    <property type="component" value="Unassembled WGS sequence"/>
</dbReference>
<evidence type="ECO:0000256" key="2">
    <source>
        <dbReference type="ARBA" id="ARBA00023012"/>
    </source>
</evidence>
<dbReference type="CDD" id="cd00383">
    <property type="entry name" value="trans_reg_C"/>
    <property type="match status" value="1"/>
</dbReference>
<protein>
    <submittedName>
        <fullName evidence="10">DNA-binding response regulator</fullName>
    </submittedName>
</protein>
<keyword evidence="11" id="KW-1185">Reference proteome</keyword>
<dbReference type="EMBL" id="MZMV01000005">
    <property type="protein sequence ID" value="OWV11572.1"/>
    <property type="molecule type" value="Genomic_DNA"/>
</dbReference>
<dbReference type="InterPro" id="IPR039420">
    <property type="entry name" value="WalR-like"/>
</dbReference>
<feature type="modified residue" description="4-aspartylphosphate" evidence="6">
    <location>
        <position position="78"/>
    </location>
</feature>
<dbReference type="Pfam" id="PF00072">
    <property type="entry name" value="Response_reg"/>
    <property type="match status" value="1"/>
</dbReference>